<evidence type="ECO:0000256" key="6">
    <source>
        <dbReference type="ARBA" id="ARBA00023004"/>
    </source>
</evidence>
<dbReference type="Gene3D" id="2.20.25.90">
    <property type="entry name" value="ADC-like domains"/>
    <property type="match status" value="1"/>
</dbReference>
<dbReference type="Gene3D" id="2.40.40.20">
    <property type="match status" value="1"/>
</dbReference>
<dbReference type="RefSeq" id="WP_229157261.1">
    <property type="nucleotide sequence ID" value="NZ_JAJEWP010000001.1"/>
</dbReference>
<sequence length="712" mass="78553">MSAQSHYATCTLCEAMCGIEVRHDGDQILSIKGDKLNPFSQGYLCPKASSLKDLYEDPKRLRQPHQRVNGQWQPVSWETAIDKVVSGLLAVQRAHGDDAVGVYLGNPNAHNMGSLLYGPAFYRALNTRNRFSATSVDQLPHHVVSRLLFGHQLQIPIPDIDHTQCMVILGGNPLASNGSIMSVANVRQRLKAIQQRGGQVIVIDPKRTETAQMASDHLFIRPGADVLLLLSMLCDVFERDLVNPEHLSDYLPEWQSIGDFVAAYPPERTAIHTGVSPDSLRALVDCFCHAPSAVLYGRMGASVQAFGTLNQYLIMLFNMLTGNLDRRGGMMFTQPAADHLSQGGHGAMARHHSRVRQLPSFAGEFPVACLAEEILTPGEGQIRAMVIAAGNPVISTPNADQLSKALSQLDFLVAIDFYLNESNANADIILPPVSPLERDHYDLVFHKLAVRNFATFSPALFSTSEAHKSDWQIYLMLAEKLLVEKYGNADPLKPLQQTTPSGIIDNLLRHGRYANSHELSIDTLKANPHGIDLGPLQPDLPNALFTESNTIELHLQHFFADLKRVEEVFFDTPYEPPHHLWLIGRRHLKSNNSWLHHVDRLVKGNNRCDVQMHPHDAANLGIEQDETVILRSERGEIRLPVDITEDIMPGVVSVPHGWGHDVPETWGGEAFAVSGVNVNRLTDDRAIDALSGNAVLNGVPVTAHKVRAPASS</sequence>
<dbReference type="InterPro" id="IPR006655">
    <property type="entry name" value="Mopterin_OxRdtase_prok_CS"/>
</dbReference>
<name>A0ABS8G4A2_9ALTE</name>
<evidence type="ECO:0000256" key="4">
    <source>
        <dbReference type="ARBA" id="ARBA00022723"/>
    </source>
</evidence>
<accession>A0ABS8G4A2</accession>
<dbReference type="SUPFAM" id="SSF50692">
    <property type="entry name" value="ADC-like"/>
    <property type="match status" value="1"/>
</dbReference>
<dbReference type="PANTHER" id="PTHR43742:SF2">
    <property type="entry name" value="ASSIMILATORY NITRATE REDUCTASE CATALYTIC SUBUNIT"/>
    <property type="match status" value="1"/>
</dbReference>
<evidence type="ECO:0000313" key="9">
    <source>
        <dbReference type="EMBL" id="MCC2615355.1"/>
    </source>
</evidence>
<organism evidence="9 10">
    <name type="scientific">Fluctibacter halophilus</name>
    <dbReference type="NCBI Taxonomy" id="226011"/>
    <lineage>
        <taxon>Bacteria</taxon>
        <taxon>Pseudomonadati</taxon>
        <taxon>Pseudomonadota</taxon>
        <taxon>Gammaproteobacteria</taxon>
        <taxon>Alteromonadales</taxon>
        <taxon>Alteromonadaceae</taxon>
        <taxon>Fluctibacter</taxon>
    </lineage>
</organism>
<dbReference type="InterPro" id="IPR006657">
    <property type="entry name" value="MoPterin_dinucl-bd_dom"/>
</dbReference>
<dbReference type="Pfam" id="PF01568">
    <property type="entry name" value="Molydop_binding"/>
    <property type="match status" value="1"/>
</dbReference>
<protein>
    <submittedName>
        <fullName evidence="9">Molybdopterin-dependent oxidoreductase</fullName>
    </submittedName>
</protein>
<keyword evidence="3" id="KW-0500">Molybdenum</keyword>
<dbReference type="InterPro" id="IPR050612">
    <property type="entry name" value="Prok_Mopterin_Oxidored"/>
</dbReference>
<dbReference type="InterPro" id="IPR006963">
    <property type="entry name" value="Mopterin_OxRdtase_4Fe-4S_dom"/>
</dbReference>
<reference evidence="9 10" key="1">
    <citation type="submission" date="2021-10" db="EMBL/GenBank/DDBJ databases">
        <title>Draft genome of Aestuariibacter halophilus JC2043.</title>
        <authorList>
            <person name="Emsley S.A."/>
            <person name="Pfannmuller K.M."/>
            <person name="Ushijima B."/>
            <person name="Saw J.H."/>
            <person name="Videau P."/>
        </authorList>
    </citation>
    <scope>NUCLEOTIDE SEQUENCE [LARGE SCALE GENOMIC DNA]</scope>
    <source>
        <strain evidence="9 10">JC2043</strain>
    </source>
</reference>
<evidence type="ECO:0000256" key="5">
    <source>
        <dbReference type="ARBA" id="ARBA00023002"/>
    </source>
</evidence>
<keyword evidence="7" id="KW-0411">Iron-sulfur</keyword>
<dbReference type="SUPFAM" id="SSF53706">
    <property type="entry name" value="Formate dehydrogenase/DMSO reductase, domains 1-3"/>
    <property type="match status" value="1"/>
</dbReference>
<dbReference type="Gene3D" id="3.40.50.740">
    <property type="match status" value="1"/>
</dbReference>
<proteinExistence type="inferred from homology"/>
<keyword evidence="5" id="KW-0560">Oxidoreductase</keyword>
<dbReference type="InterPro" id="IPR009010">
    <property type="entry name" value="Asp_de-COase-like_dom_sf"/>
</dbReference>
<evidence type="ECO:0000256" key="7">
    <source>
        <dbReference type="ARBA" id="ARBA00023014"/>
    </source>
</evidence>
<comment type="caution">
    <text evidence="9">The sequence shown here is derived from an EMBL/GenBank/DDBJ whole genome shotgun (WGS) entry which is preliminary data.</text>
</comment>
<comment type="cofactor">
    <cofactor evidence="1">
        <name>Mo-bis(molybdopterin guanine dinucleotide)</name>
        <dbReference type="ChEBI" id="CHEBI:60539"/>
    </cofactor>
</comment>
<gene>
    <name evidence="9" type="ORF">LJ739_03775</name>
</gene>
<dbReference type="PROSITE" id="PS00932">
    <property type="entry name" value="MOLYBDOPTERIN_PROK_3"/>
    <property type="match status" value="1"/>
</dbReference>
<evidence type="ECO:0000256" key="1">
    <source>
        <dbReference type="ARBA" id="ARBA00001942"/>
    </source>
</evidence>
<keyword evidence="4" id="KW-0479">Metal-binding</keyword>
<dbReference type="SMART" id="SM00926">
    <property type="entry name" value="Molybdop_Fe4S4"/>
    <property type="match status" value="1"/>
</dbReference>
<evidence type="ECO:0000313" key="10">
    <source>
        <dbReference type="Proteomes" id="UP001520878"/>
    </source>
</evidence>
<dbReference type="EMBL" id="JAJEWP010000001">
    <property type="protein sequence ID" value="MCC2615355.1"/>
    <property type="molecule type" value="Genomic_DNA"/>
</dbReference>
<keyword evidence="6" id="KW-0408">Iron</keyword>
<dbReference type="InterPro" id="IPR006656">
    <property type="entry name" value="Mopterin_OxRdtase"/>
</dbReference>
<feature type="domain" description="4Fe-4S Mo/W bis-MGD-type" evidence="8">
    <location>
        <begin position="3"/>
        <end position="59"/>
    </location>
</feature>
<keyword evidence="10" id="KW-1185">Reference proteome</keyword>
<evidence type="ECO:0000256" key="3">
    <source>
        <dbReference type="ARBA" id="ARBA00022505"/>
    </source>
</evidence>
<dbReference type="PROSITE" id="PS51669">
    <property type="entry name" value="4FE4S_MOW_BIS_MGD"/>
    <property type="match status" value="1"/>
</dbReference>
<evidence type="ECO:0000259" key="8">
    <source>
        <dbReference type="PROSITE" id="PS51669"/>
    </source>
</evidence>
<comment type="similarity">
    <text evidence="2">Belongs to the prokaryotic molybdopterin-containing oxidoreductase family.</text>
</comment>
<evidence type="ECO:0000256" key="2">
    <source>
        <dbReference type="ARBA" id="ARBA00010312"/>
    </source>
</evidence>
<dbReference type="Gene3D" id="3.40.228.10">
    <property type="entry name" value="Dimethylsulfoxide Reductase, domain 2"/>
    <property type="match status" value="1"/>
</dbReference>
<dbReference type="Pfam" id="PF04879">
    <property type="entry name" value="Molybdop_Fe4S4"/>
    <property type="match status" value="1"/>
</dbReference>
<dbReference type="PANTHER" id="PTHR43742">
    <property type="entry name" value="TRIMETHYLAMINE-N-OXIDE REDUCTASE"/>
    <property type="match status" value="1"/>
</dbReference>
<dbReference type="Proteomes" id="UP001520878">
    <property type="component" value="Unassembled WGS sequence"/>
</dbReference>
<dbReference type="Pfam" id="PF00384">
    <property type="entry name" value="Molybdopterin"/>
    <property type="match status" value="1"/>
</dbReference>